<evidence type="ECO:0000313" key="2">
    <source>
        <dbReference type="EMBL" id="GLX67696.1"/>
    </source>
</evidence>
<dbReference type="Pfam" id="PF04480">
    <property type="entry name" value="DUF559"/>
    <property type="match status" value="1"/>
</dbReference>
<dbReference type="RefSeq" id="WP_284238448.1">
    <property type="nucleotide sequence ID" value="NZ_BSSQ01000008.1"/>
</dbReference>
<comment type="caution">
    <text evidence="2">The sequence shown here is derived from an EMBL/GenBank/DDBJ whole genome shotgun (WGS) entry which is preliminary data.</text>
</comment>
<dbReference type="InterPro" id="IPR011335">
    <property type="entry name" value="Restrct_endonuc-II-like"/>
</dbReference>
<dbReference type="EMBL" id="BSSQ01000008">
    <property type="protein sequence ID" value="GLX67696.1"/>
    <property type="molecule type" value="Genomic_DNA"/>
</dbReference>
<dbReference type="InterPro" id="IPR007569">
    <property type="entry name" value="DUF559"/>
</dbReference>
<protein>
    <recommendedName>
        <fullName evidence="1">DUF559 domain-containing protein</fullName>
    </recommendedName>
</protein>
<reference evidence="2 3" key="1">
    <citation type="submission" date="2023-03" db="EMBL/GenBank/DDBJ databases">
        <title>Draft genome sequence of the bacteria which degrade cell wall of Tricholomamatutake.</title>
        <authorList>
            <person name="Konishi Y."/>
            <person name="Fukuta Y."/>
            <person name="Shirasaka N."/>
        </authorList>
    </citation>
    <scope>NUCLEOTIDE SEQUENCE [LARGE SCALE GENOMIC DNA]</scope>
    <source>
        <strain evidence="3">mu1</strain>
    </source>
</reference>
<accession>A0ABQ6G9Q4</accession>
<gene>
    <name evidence="2" type="ORF">MU1_20410</name>
</gene>
<organism evidence="2 3">
    <name type="scientific">Paenibacillus glycanilyticus</name>
    <dbReference type="NCBI Taxonomy" id="126569"/>
    <lineage>
        <taxon>Bacteria</taxon>
        <taxon>Bacillati</taxon>
        <taxon>Bacillota</taxon>
        <taxon>Bacilli</taxon>
        <taxon>Bacillales</taxon>
        <taxon>Paenibacillaceae</taxon>
        <taxon>Paenibacillus</taxon>
    </lineage>
</organism>
<evidence type="ECO:0000313" key="3">
    <source>
        <dbReference type="Proteomes" id="UP001157114"/>
    </source>
</evidence>
<dbReference type="Proteomes" id="UP001157114">
    <property type="component" value="Unassembled WGS sequence"/>
</dbReference>
<feature type="domain" description="DUF559" evidence="1">
    <location>
        <begin position="68"/>
        <end position="125"/>
    </location>
</feature>
<proteinExistence type="predicted"/>
<evidence type="ECO:0000259" key="1">
    <source>
        <dbReference type="Pfam" id="PF04480"/>
    </source>
</evidence>
<name>A0ABQ6G9Q4_9BACL</name>
<dbReference type="Gene3D" id="3.40.960.10">
    <property type="entry name" value="VSR Endonuclease"/>
    <property type="match status" value="1"/>
</dbReference>
<sequence>MTFHLTHQKWLNMHLKKRKDKAKERLVEGHAHAEVLFLQNVWYPAFRSFELLHPEYEVSDFKDGTRYIDFAYMRYPLKLAIEIDGYGSHSSKSQFSDDRIRQNHLMIDGWRVLRFSYDDVKDRPRMCEQMVSTRDPNVGPPIR</sequence>
<dbReference type="SUPFAM" id="SSF52980">
    <property type="entry name" value="Restriction endonuclease-like"/>
    <property type="match status" value="1"/>
</dbReference>
<keyword evidence="3" id="KW-1185">Reference proteome</keyword>